<dbReference type="InterPro" id="IPR027417">
    <property type="entry name" value="P-loop_NTPase"/>
</dbReference>
<accession>A0ABU2MZG3</accession>
<proteinExistence type="inferred from homology"/>
<evidence type="ECO:0000256" key="1">
    <source>
        <dbReference type="ARBA" id="ARBA00005417"/>
    </source>
</evidence>
<sequence length="217" mass="23215">MEILRLVDVHHDYGERPVLAGVDLGVRAAECVALLGDNGAGKSTLLRIAAGRELPVRGDAFYRDSPADENQPHVRTGIAAVLEAGACYPDLTVREHLMLVALAHGGGEESQATVDRALARHRLADHADVLPSGLSSGLTQLLALATAWVRPYDLLILDEPEQRLDARARTELAERLRAAKHNGAALLIATHDPGLAAEVSDHTFTLDDGQLRTLTAP</sequence>
<evidence type="ECO:0000313" key="6">
    <source>
        <dbReference type="EMBL" id="MDT0347051.1"/>
    </source>
</evidence>
<protein>
    <submittedName>
        <fullName evidence="6">ABC transporter ATP-binding protein</fullName>
    </submittedName>
</protein>
<dbReference type="GO" id="GO:0016829">
    <property type="term" value="F:lyase activity"/>
    <property type="evidence" value="ECO:0007669"/>
    <property type="project" value="UniProtKB-KW"/>
</dbReference>
<name>A0ABU2MZG3_9ACTN</name>
<dbReference type="PROSITE" id="PS50893">
    <property type="entry name" value="ABC_TRANSPORTER_2"/>
    <property type="match status" value="1"/>
</dbReference>
<evidence type="ECO:0000259" key="5">
    <source>
        <dbReference type="PROSITE" id="PS50893"/>
    </source>
</evidence>
<keyword evidence="4 6" id="KW-0067">ATP-binding</keyword>
<evidence type="ECO:0000256" key="2">
    <source>
        <dbReference type="ARBA" id="ARBA00022448"/>
    </source>
</evidence>
<dbReference type="PANTHER" id="PTHR43335">
    <property type="entry name" value="ABC TRANSPORTER, ATP-BINDING PROTEIN"/>
    <property type="match status" value="1"/>
</dbReference>
<dbReference type="InterPro" id="IPR003593">
    <property type="entry name" value="AAA+_ATPase"/>
</dbReference>
<dbReference type="RefSeq" id="WP_311708177.1">
    <property type="nucleotide sequence ID" value="NZ_JAVREL010000027.1"/>
</dbReference>
<reference evidence="7" key="1">
    <citation type="submission" date="2023-07" db="EMBL/GenBank/DDBJ databases">
        <title>30 novel species of actinomycetes from the DSMZ collection.</title>
        <authorList>
            <person name="Nouioui I."/>
        </authorList>
    </citation>
    <scope>NUCLEOTIDE SEQUENCE [LARGE SCALE GENOMIC DNA]</scope>
    <source>
        <strain evidence="7">DSM 44938</strain>
    </source>
</reference>
<dbReference type="EMBL" id="JAVREL010000027">
    <property type="protein sequence ID" value="MDT0347051.1"/>
    <property type="molecule type" value="Genomic_DNA"/>
</dbReference>
<comment type="similarity">
    <text evidence="1">Belongs to the ABC transporter superfamily.</text>
</comment>
<keyword evidence="2" id="KW-0813">Transport</keyword>
<dbReference type="SUPFAM" id="SSF52540">
    <property type="entry name" value="P-loop containing nucleoside triphosphate hydrolases"/>
    <property type="match status" value="1"/>
</dbReference>
<dbReference type="Gene3D" id="3.40.50.300">
    <property type="entry name" value="P-loop containing nucleotide triphosphate hydrolases"/>
    <property type="match status" value="1"/>
</dbReference>
<keyword evidence="3" id="KW-0547">Nucleotide-binding</keyword>
<dbReference type="SMART" id="SM00382">
    <property type="entry name" value="AAA"/>
    <property type="match status" value="1"/>
</dbReference>
<keyword evidence="7" id="KW-1185">Reference proteome</keyword>
<feature type="domain" description="ABC transporter" evidence="5">
    <location>
        <begin position="4"/>
        <end position="216"/>
    </location>
</feature>
<evidence type="ECO:0000256" key="4">
    <source>
        <dbReference type="ARBA" id="ARBA00022840"/>
    </source>
</evidence>
<organism evidence="6 7">
    <name type="scientific">Streptomyces litchfieldiae</name>
    <dbReference type="NCBI Taxonomy" id="3075543"/>
    <lineage>
        <taxon>Bacteria</taxon>
        <taxon>Bacillati</taxon>
        <taxon>Actinomycetota</taxon>
        <taxon>Actinomycetes</taxon>
        <taxon>Kitasatosporales</taxon>
        <taxon>Streptomycetaceae</taxon>
        <taxon>Streptomyces</taxon>
    </lineage>
</organism>
<dbReference type="Proteomes" id="UP001183246">
    <property type="component" value="Unassembled WGS sequence"/>
</dbReference>
<comment type="caution">
    <text evidence="6">The sequence shown here is derived from an EMBL/GenBank/DDBJ whole genome shotgun (WGS) entry which is preliminary data.</text>
</comment>
<dbReference type="InterPro" id="IPR015856">
    <property type="entry name" value="ABC_transpr_CbiO/EcfA_su"/>
</dbReference>
<dbReference type="PANTHER" id="PTHR43335:SF4">
    <property type="entry name" value="ABC TRANSPORTER, ATP-BINDING PROTEIN"/>
    <property type="match status" value="1"/>
</dbReference>
<dbReference type="InterPro" id="IPR003439">
    <property type="entry name" value="ABC_transporter-like_ATP-bd"/>
</dbReference>
<dbReference type="CDD" id="cd03225">
    <property type="entry name" value="ABC_cobalt_CbiO_domain1"/>
    <property type="match status" value="1"/>
</dbReference>
<gene>
    <name evidence="6" type="ORF">RM590_31375</name>
</gene>
<dbReference type="Pfam" id="PF00005">
    <property type="entry name" value="ABC_tran"/>
    <property type="match status" value="1"/>
</dbReference>
<dbReference type="GO" id="GO:0005524">
    <property type="term" value="F:ATP binding"/>
    <property type="evidence" value="ECO:0007669"/>
    <property type="project" value="UniProtKB-KW"/>
</dbReference>
<keyword evidence="6" id="KW-0456">Lyase</keyword>
<evidence type="ECO:0000256" key="3">
    <source>
        <dbReference type="ARBA" id="ARBA00022741"/>
    </source>
</evidence>
<evidence type="ECO:0000313" key="7">
    <source>
        <dbReference type="Proteomes" id="UP001183246"/>
    </source>
</evidence>